<accession>A0A9P7K6Q7</accession>
<proteinExistence type="predicted"/>
<evidence type="ECO:0000256" key="1">
    <source>
        <dbReference type="SAM" id="MobiDB-lite"/>
    </source>
</evidence>
<protein>
    <submittedName>
        <fullName evidence="2">Uncharacterized protein</fullName>
    </submittedName>
</protein>
<evidence type="ECO:0000313" key="2">
    <source>
        <dbReference type="EMBL" id="KAG5638160.1"/>
    </source>
</evidence>
<dbReference type="EMBL" id="JABCKI010005778">
    <property type="protein sequence ID" value="KAG5638160.1"/>
    <property type="molecule type" value="Genomic_DNA"/>
</dbReference>
<gene>
    <name evidence="2" type="ORF">H0H81_001545</name>
</gene>
<dbReference type="Proteomes" id="UP000717328">
    <property type="component" value="Unassembled WGS sequence"/>
</dbReference>
<feature type="region of interest" description="Disordered" evidence="1">
    <location>
        <begin position="1"/>
        <end position="44"/>
    </location>
</feature>
<keyword evidence="3" id="KW-1185">Reference proteome</keyword>
<name>A0A9P7K6Q7_9AGAR</name>
<evidence type="ECO:0000313" key="3">
    <source>
        <dbReference type="Proteomes" id="UP000717328"/>
    </source>
</evidence>
<reference evidence="2" key="1">
    <citation type="submission" date="2021-02" db="EMBL/GenBank/DDBJ databases">
        <authorList>
            <person name="Nieuwenhuis M."/>
            <person name="Van De Peppel L.J.J."/>
        </authorList>
    </citation>
    <scope>NUCLEOTIDE SEQUENCE</scope>
    <source>
        <strain evidence="2">D49</strain>
    </source>
</reference>
<organism evidence="2 3">
    <name type="scientific">Sphagnurus paluster</name>
    <dbReference type="NCBI Taxonomy" id="117069"/>
    <lineage>
        <taxon>Eukaryota</taxon>
        <taxon>Fungi</taxon>
        <taxon>Dikarya</taxon>
        <taxon>Basidiomycota</taxon>
        <taxon>Agaricomycotina</taxon>
        <taxon>Agaricomycetes</taxon>
        <taxon>Agaricomycetidae</taxon>
        <taxon>Agaricales</taxon>
        <taxon>Tricholomatineae</taxon>
        <taxon>Lyophyllaceae</taxon>
        <taxon>Sphagnurus</taxon>
    </lineage>
</organism>
<dbReference type="AlphaFoldDB" id="A0A9P7K6Q7"/>
<comment type="caution">
    <text evidence="2">The sequence shown here is derived from an EMBL/GenBank/DDBJ whole genome shotgun (WGS) entry which is preliminary data.</text>
</comment>
<reference evidence="2" key="2">
    <citation type="submission" date="2021-10" db="EMBL/GenBank/DDBJ databases">
        <title>Phylogenomics reveals ancestral predisposition of the termite-cultivated fungus Termitomyces towards a domesticated lifestyle.</title>
        <authorList>
            <person name="Auxier B."/>
            <person name="Grum-Grzhimaylo A."/>
            <person name="Cardenas M.E."/>
            <person name="Lodge J.D."/>
            <person name="Laessoe T."/>
            <person name="Pedersen O."/>
            <person name="Smith M.E."/>
            <person name="Kuyper T.W."/>
            <person name="Franco-Molano E.A."/>
            <person name="Baroni T.J."/>
            <person name="Aanen D.K."/>
        </authorList>
    </citation>
    <scope>NUCLEOTIDE SEQUENCE</scope>
    <source>
        <strain evidence="2">D49</strain>
    </source>
</reference>
<sequence length="95" mass="10257">MPQAPQQKRGHTNDENSPTIVLVDPSAPKPKRARRRLEPLTPEAINQGQARWAARQADVQAQAEAREKAQRDAKADELAASVGKVLGAVTAAAFH</sequence>